<keyword evidence="2" id="KW-1185">Reference proteome</keyword>
<evidence type="ECO:0008006" key="3">
    <source>
        <dbReference type="Google" id="ProtNLM"/>
    </source>
</evidence>
<organism evidence="1 2">
    <name type="scientific">Deinococcus rhizophilus</name>
    <dbReference type="NCBI Taxonomy" id="3049544"/>
    <lineage>
        <taxon>Bacteria</taxon>
        <taxon>Thermotogati</taxon>
        <taxon>Deinococcota</taxon>
        <taxon>Deinococci</taxon>
        <taxon>Deinococcales</taxon>
        <taxon>Deinococcaceae</taxon>
        <taxon>Deinococcus</taxon>
    </lineage>
</organism>
<dbReference type="EMBL" id="JASNGB010000094">
    <property type="protein sequence ID" value="MDL2344603.1"/>
    <property type="molecule type" value="Genomic_DNA"/>
</dbReference>
<sequence length="132" mass="13590">MTPPPVPARTPQAAAEAAGRGARVVNGQVLLPLSDLTAALGARVQVLTPRTVTLGLPQAGVPPRTLPVQFVGRAAYVPLSALGTLPGTTLRLSGAAAGLQVRQGERLLTLPLNVAALAPLRDEPEYPAVVRR</sequence>
<gene>
    <name evidence="1" type="ORF">QOL99_10610</name>
</gene>
<dbReference type="Proteomes" id="UP001302059">
    <property type="component" value="Unassembled WGS sequence"/>
</dbReference>
<accession>A0ABT7JKW9</accession>
<evidence type="ECO:0000313" key="1">
    <source>
        <dbReference type="EMBL" id="MDL2344603.1"/>
    </source>
</evidence>
<name>A0ABT7JKW9_9DEIO</name>
<dbReference type="RefSeq" id="WP_285523698.1">
    <property type="nucleotide sequence ID" value="NZ_JASNGB010000094.1"/>
</dbReference>
<protein>
    <recommendedName>
        <fullName evidence="3">Copper amine oxidase N-terminal domain-containing protein</fullName>
    </recommendedName>
</protein>
<comment type="caution">
    <text evidence="1">The sequence shown here is derived from an EMBL/GenBank/DDBJ whole genome shotgun (WGS) entry which is preliminary data.</text>
</comment>
<reference evidence="1 2" key="1">
    <citation type="submission" date="2023-05" db="EMBL/GenBank/DDBJ databases">
        <authorList>
            <person name="Gao F."/>
        </authorList>
    </citation>
    <scope>NUCLEOTIDE SEQUENCE [LARGE SCALE GENOMIC DNA]</scope>
    <source>
        <strain evidence="1 2">MIMF12</strain>
    </source>
</reference>
<evidence type="ECO:0000313" key="2">
    <source>
        <dbReference type="Proteomes" id="UP001302059"/>
    </source>
</evidence>
<proteinExistence type="predicted"/>